<gene>
    <name evidence="1" type="ORF">AAK873_05705</name>
</gene>
<accession>A0ABV4CX51</accession>
<proteinExistence type="predicted"/>
<evidence type="ECO:0000313" key="1">
    <source>
        <dbReference type="EMBL" id="MEY8245110.1"/>
    </source>
</evidence>
<dbReference type="SUPFAM" id="SSF55961">
    <property type="entry name" value="Bet v1-like"/>
    <property type="match status" value="1"/>
</dbReference>
<reference evidence="1 2" key="1">
    <citation type="submission" date="2024-03" db="EMBL/GenBank/DDBJ databases">
        <title>Mouse gut bacterial collection (mGBC) of GemPharmatech.</title>
        <authorList>
            <person name="He Y."/>
            <person name="Dong L."/>
            <person name="Wu D."/>
            <person name="Gao X."/>
            <person name="Lin Z."/>
        </authorList>
    </citation>
    <scope>NUCLEOTIDE SEQUENCE [LARGE SCALE GENOMIC DNA]</scope>
    <source>
        <strain evidence="1 2">54-13</strain>
    </source>
</reference>
<organism evidence="1 2">
    <name type="scientific">Heminiphilus faecis</name>
    <dbReference type="NCBI Taxonomy" id="2601703"/>
    <lineage>
        <taxon>Bacteria</taxon>
        <taxon>Pseudomonadati</taxon>
        <taxon>Bacteroidota</taxon>
        <taxon>Bacteroidia</taxon>
        <taxon>Bacteroidales</taxon>
        <taxon>Muribaculaceae</taxon>
        <taxon>Heminiphilus</taxon>
    </lineage>
</organism>
<dbReference type="Proteomes" id="UP001565200">
    <property type="component" value="Unassembled WGS sequence"/>
</dbReference>
<evidence type="ECO:0008006" key="3">
    <source>
        <dbReference type="Google" id="ProtNLM"/>
    </source>
</evidence>
<sequence length="141" mass="15451">MTTYSSKPATLDMPVETVYKHISDIAAYQEKINGLPDEIKQKIGNVTFADDKITIKGAPMGDIELVVSERVENKRMALNAMNSPVPIIMSINLDEQGTGKTQVVTSIDVEMPAILKPMVGPKLQEAAEKFGDMIKNLAFVK</sequence>
<dbReference type="InterPro" id="IPR023393">
    <property type="entry name" value="START-like_dom_sf"/>
</dbReference>
<comment type="caution">
    <text evidence="1">The sequence shown here is derived from an EMBL/GenBank/DDBJ whole genome shotgun (WGS) entry which is preliminary data.</text>
</comment>
<dbReference type="Gene3D" id="3.30.530.20">
    <property type="match status" value="1"/>
</dbReference>
<protein>
    <recommendedName>
        <fullName evidence="3">SRPBCC family protein</fullName>
    </recommendedName>
</protein>
<name>A0ABV4CX51_9BACT</name>
<dbReference type="RefSeq" id="WP_121698558.1">
    <property type="nucleotide sequence ID" value="NZ_JBCLPP010000012.1"/>
</dbReference>
<keyword evidence="2" id="KW-1185">Reference proteome</keyword>
<evidence type="ECO:0000313" key="2">
    <source>
        <dbReference type="Proteomes" id="UP001565200"/>
    </source>
</evidence>
<dbReference type="EMBL" id="JBCLPP010000012">
    <property type="protein sequence ID" value="MEY8245110.1"/>
    <property type="molecule type" value="Genomic_DNA"/>
</dbReference>